<keyword evidence="1" id="KW-0812">Transmembrane</keyword>
<proteinExistence type="predicted"/>
<keyword evidence="1" id="KW-0472">Membrane</keyword>
<protein>
    <recommendedName>
        <fullName evidence="4">Polymorphic outer membrane protein</fullName>
    </recommendedName>
</protein>
<dbReference type="AlphaFoldDB" id="A0A0G1GL88"/>
<name>A0A0G1GL88_9BACT</name>
<dbReference type="InterPro" id="IPR013783">
    <property type="entry name" value="Ig-like_fold"/>
</dbReference>
<dbReference type="EMBL" id="LCHN01000022">
    <property type="protein sequence ID" value="KKT35098.1"/>
    <property type="molecule type" value="Genomic_DNA"/>
</dbReference>
<dbReference type="Proteomes" id="UP000034069">
    <property type="component" value="Unassembled WGS sequence"/>
</dbReference>
<organism evidence="2 3">
    <name type="scientific">Candidatus Collierbacteria bacterium GW2011_GWA1_44_12</name>
    <dbReference type="NCBI Taxonomy" id="1618376"/>
    <lineage>
        <taxon>Bacteria</taxon>
        <taxon>Candidatus Collieribacteriota</taxon>
    </lineage>
</organism>
<evidence type="ECO:0000313" key="2">
    <source>
        <dbReference type="EMBL" id="KKT35098.1"/>
    </source>
</evidence>
<accession>A0A0G1GL88</accession>
<sequence>MRKEVIFALILGSLLGGIILYGIKLANNAASSPSQLETSPTTKTQVTPVPKAAEDLIISTPENHAVFFESTIPVKGSSLPGSTIVIVTEDDQKIIDTDINGSFDTTIELIGGENNILVNSFMSDTLIASASIQVIYTTTVIE</sequence>
<keyword evidence="1" id="KW-1133">Transmembrane helix</keyword>
<evidence type="ECO:0000256" key="1">
    <source>
        <dbReference type="SAM" id="Phobius"/>
    </source>
</evidence>
<comment type="caution">
    <text evidence="2">The sequence shown here is derived from an EMBL/GenBank/DDBJ whole genome shotgun (WGS) entry which is preliminary data.</text>
</comment>
<evidence type="ECO:0008006" key="4">
    <source>
        <dbReference type="Google" id="ProtNLM"/>
    </source>
</evidence>
<dbReference type="Gene3D" id="2.60.40.10">
    <property type="entry name" value="Immunoglobulins"/>
    <property type="match status" value="1"/>
</dbReference>
<reference evidence="2 3" key="1">
    <citation type="journal article" date="2015" name="Nature">
        <title>rRNA introns, odd ribosomes, and small enigmatic genomes across a large radiation of phyla.</title>
        <authorList>
            <person name="Brown C.T."/>
            <person name="Hug L.A."/>
            <person name="Thomas B.C."/>
            <person name="Sharon I."/>
            <person name="Castelle C.J."/>
            <person name="Singh A."/>
            <person name="Wilkins M.J."/>
            <person name="Williams K.H."/>
            <person name="Banfield J.F."/>
        </authorList>
    </citation>
    <scope>NUCLEOTIDE SEQUENCE [LARGE SCALE GENOMIC DNA]</scope>
</reference>
<feature type="transmembrane region" description="Helical" evidence="1">
    <location>
        <begin position="6"/>
        <end position="23"/>
    </location>
</feature>
<evidence type="ECO:0000313" key="3">
    <source>
        <dbReference type="Proteomes" id="UP000034069"/>
    </source>
</evidence>
<gene>
    <name evidence="2" type="ORF">UW23_C0022G0008</name>
</gene>